<proteinExistence type="predicted"/>
<evidence type="ECO:0000313" key="1">
    <source>
        <dbReference type="EMBL" id="AYV83186.1"/>
    </source>
</evidence>
<name>A0A3G5A7F6_9VIRU</name>
<gene>
    <name evidence="1" type="ORF">Hyperionvirus4_151</name>
</gene>
<protein>
    <submittedName>
        <fullName evidence="1">Uncharacterized protein</fullName>
    </submittedName>
</protein>
<organism evidence="1">
    <name type="scientific">Hyperionvirus sp</name>
    <dbReference type="NCBI Taxonomy" id="2487770"/>
    <lineage>
        <taxon>Viruses</taxon>
        <taxon>Varidnaviria</taxon>
        <taxon>Bamfordvirae</taxon>
        <taxon>Nucleocytoviricota</taxon>
        <taxon>Megaviricetes</taxon>
        <taxon>Imitervirales</taxon>
        <taxon>Mimiviridae</taxon>
        <taxon>Klosneuvirinae</taxon>
    </lineage>
</organism>
<accession>A0A3G5A7F6</accession>
<reference evidence="1" key="1">
    <citation type="submission" date="2018-10" db="EMBL/GenBank/DDBJ databases">
        <title>Hidden diversity of soil giant viruses.</title>
        <authorList>
            <person name="Schulz F."/>
            <person name="Alteio L."/>
            <person name="Goudeau D."/>
            <person name="Ryan E.M."/>
            <person name="Malmstrom R.R."/>
            <person name="Blanchard J."/>
            <person name="Woyke T."/>
        </authorList>
    </citation>
    <scope>NUCLEOTIDE SEQUENCE</scope>
    <source>
        <strain evidence="1">HYV1</strain>
    </source>
</reference>
<dbReference type="EMBL" id="MK072386">
    <property type="protein sequence ID" value="AYV83186.1"/>
    <property type="molecule type" value="Genomic_DNA"/>
</dbReference>
<sequence length="289" mass="32090">MAAAASGDGDNCVKCCGVVPLENKGLHCSKTKGYYCSFVCRIAFEKGCISCDMKTVWIDPDTREAWDYCSRECSIEHNGMLPLVVPTPEEEKKAANAARTAERNAETSELIASWRARRLGIPMSEMRRAAVPAASQKVPEEAPKVIIYSEATRQVLEIGAEYDARAVEEIAASKRGLPPIRKPRYSFYDCVRCSQGAWIELRFGLHCSKAFGERYYCGAICRKLHEDKCVSCRKETVWIDPLTRYAAKYCSLNCLEKHTAALPSTETSEAAAMAAMESLSRTIGQAIWD</sequence>